<reference evidence="2" key="1">
    <citation type="submission" date="2024-06" db="EMBL/GenBank/DDBJ databases">
        <title>Multi-omics analyses provide insights into the biosynthesis of the anticancer antibiotic pleurotin in Hohenbuehelia grisea.</title>
        <authorList>
            <person name="Weaver J.A."/>
            <person name="Alberti F."/>
        </authorList>
    </citation>
    <scope>NUCLEOTIDE SEQUENCE [LARGE SCALE GENOMIC DNA]</scope>
    <source>
        <strain evidence="2">T-177</strain>
    </source>
</reference>
<evidence type="ECO:0000313" key="2">
    <source>
        <dbReference type="Proteomes" id="UP001556367"/>
    </source>
</evidence>
<keyword evidence="2" id="KW-1185">Reference proteome</keyword>
<sequence length="406" mass="45605">MPDAFANWSNITINGGTFSNVAGNQTVTTYNYHITPGALAPISTFRPAQGIGADRLPSLPLPTTSPYQDLVHVINAIQRALSPLEELYHDARPLASLFGPLRAQLDELFQSAAFVGSVVEMVEAITPIHFTQPFPEYLFLQVRSRVVHYTSTLTMFLGDITRYRHGLRDTAVGPVWLRILWFIFRATSDRGIEAVLFDMNTEVDQFQKPLKQFLFVVQSMRISIGCQWLSPMQQEAFRNLLRTLKSGLPLFKDVILDFVTIEMVDNGPSIEIPLLWCSSMQDLSAILFAKSSYRSWYAVSNELMHTDLRSSGFASVTPGVTMKSAILAFGVVFHKDIPNLCPKCRTSIDVGVTPCTSWIMCRYCGMEYSLRIEEYSRTGQPSKASALGGAWDDSKYFHFPRLVRNT</sequence>
<evidence type="ECO:0008006" key="3">
    <source>
        <dbReference type="Google" id="ProtNLM"/>
    </source>
</evidence>
<proteinExistence type="predicted"/>
<organism evidence="1 2">
    <name type="scientific">Hohenbuehelia grisea</name>
    <dbReference type="NCBI Taxonomy" id="104357"/>
    <lineage>
        <taxon>Eukaryota</taxon>
        <taxon>Fungi</taxon>
        <taxon>Dikarya</taxon>
        <taxon>Basidiomycota</taxon>
        <taxon>Agaricomycotina</taxon>
        <taxon>Agaricomycetes</taxon>
        <taxon>Agaricomycetidae</taxon>
        <taxon>Agaricales</taxon>
        <taxon>Pleurotineae</taxon>
        <taxon>Pleurotaceae</taxon>
        <taxon>Hohenbuehelia</taxon>
    </lineage>
</organism>
<name>A0ABR3J069_9AGAR</name>
<comment type="caution">
    <text evidence="1">The sequence shown here is derived from an EMBL/GenBank/DDBJ whole genome shotgun (WGS) entry which is preliminary data.</text>
</comment>
<dbReference type="EMBL" id="JASNQZ010000012">
    <property type="protein sequence ID" value="KAL0949024.1"/>
    <property type="molecule type" value="Genomic_DNA"/>
</dbReference>
<gene>
    <name evidence="1" type="ORF">HGRIS_009119</name>
</gene>
<dbReference type="Proteomes" id="UP001556367">
    <property type="component" value="Unassembled WGS sequence"/>
</dbReference>
<accession>A0ABR3J069</accession>
<protein>
    <recommendedName>
        <fullName evidence="3">Peroxin-12</fullName>
    </recommendedName>
</protein>
<evidence type="ECO:0000313" key="1">
    <source>
        <dbReference type="EMBL" id="KAL0949024.1"/>
    </source>
</evidence>